<feature type="chain" id="PRO_5027011462" description="DUF5704 domain-containing protein" evidence="1">
    <location>
        <begin position="24"/>
        <end position="1058"/>
    </location>
</feature>
<sequence>MRKIKKILFFVVLFLLFPIQSQAASEFDEQAKPHYEKDGNITWTTTDKKASPKATSWETIGFTLRADKCKTSNSGVPNGNDGNPRKDKKYATLMIKEEWKKSESIHNGTQVKTTFTIPQEEVTKAVKKAKINSMTLKLSGGNIYLNGIFKINYRNGKSEKILKTKEGICKLREIMYPDGVFWTRPQDFRDRFDVPVPYDPKPVPVYLTTMRYDTKKYTIIQRKKITSVKPHTNFETKTNQIPAKLDLKSGEDYYLYRTYWADMGEKEKEHKNGTYRRANGDLKTNYNPKLDFENYKVELRQLRNRFYDVTDQGIEIVCVYKKYKKASSKYCQEEIEEDIIEPFVDGIIQADERGREKFDSKEGIPSSEMQYVNVTTSEYLTQYKFRRYYGTKTYRKRIPTKKKKNKDGTLNPDRYVEVLRSYSYWKIIELNVYKLAYATVCNDSLPNHQITLLPSPDYSIPKITYVKHHNHLEEPVNGETTIGDIKVRNDSLIFNGKTIMSDNWCNTTTIAPNKLPVTKRISDTVCFANHLLVDAKKANGIYESEGYVTYRRICHIGADLEGNEIEYAIDNINNVTVHTPTICNIVLSDAKSYNQLLCPDRSVAGLVLDRKFRVSVPSNGYHSNLKGYGENDFSKYISKKEVKFSFDVYKNREFYPAGSWVTVNESDNEFYLPIWVSEGYHSIKARTRTINCDFNHKLEKEESNANVENENYVATDEKMVEVSGRLYGLTLYDISDYPIWRSVFRKNNSVSLTGIEYKIGCNNQNGCYVGRDAKQTFVMVNGSHPYFPNIGIQKTGYVSRFYLTSVGNLNSSYDEIRITPTYFYIGKNGERMEADVYYTETIGGKNHSLVKIGSELDKKNRKNIRLGEIYLSVPESEIEEKAKLVGCRIEKIKSEQAKAYSFCNIVIPEQLRTYIGANYTPDGKIPVTVDEKQVAKAMQKWYFEFYLPSEIHVCKKGYNILSYEKKKYGIDYKEPFWLKDGYLLVNFQIETVSDGVRKLSYTNEWNSVFGYCNMWEKEGFQYQKRDFFGRNFYFKNGDALLYYIEKSAARDYINSGTH</sequence>
<dbReference type="AlphaFoldDB" id="A0A6L5XX05"/>
<keyword evidence="1" id="KW-0732">Signal</keyword>
<dbReference type="Proteomes" id="UP000482209">
    <property type="component" value="Unassembled WGS sequence"/>
</dbReference>
<protein>
    <recommendedName>
        <fullName evidence="2">DUF5704 domain-containing protein</fullName>
    </recommendedName>
</protein>
<evidence type="ECO:0000313" key="4">
    <source>
        <dbReference type="Proteomes" id="UP000482209"/>
    </source>
</evidence>
<reference evidence="3 4" key="1">
    <citation type="submission" date="2019-08" db="EMBL/GenBank/DDBJ databases">
        <title>In-depth cultivation of the pig gut microbiome towards novel bacterial diversity and tailored functional studies.</title>
        <authorList>
            <person name="Wylensek D."/>
            <person name="Hitch T.C.A."/>
            <person name="Clavel T."/>
        </authorList>
    </citation>
    <scope>NUCLEOTIDE SEQUENCE [LARGE SCALE GENOMIC DNA]</scope>
    <source>
        <strain evidence="3 4">WCA-693-APC-MOT-I</strain>
    </source>
</reference>
<name>A0A6L5XX05_9FIRM</name>
<evidence type="ECO:0000313" key="3">
    <source>
        <dbReference type="EMBL" id="MSS62523.1"/>
    </source>
</evidence>
<organism evidence="3 4">
    <name type="scientific">Velocimicrobium porci</name>
    <dbReference type="NCBI Taxonomy" id="2606634"/>
    <lineage>
        <taxon>Bacteria</taxon>
        <taxon>Bacillati</taxon>
        <taxon>Bacillota</taxon>
        <taxon>Clostridia</taxon>
        <taxon>Lachnospirales</taxon>
        <taxon>Lachnospiraceae</taxon>
        <taxon>Velocimicrobium</taxon>
    </lineage>
</organism>
<dbReference type="InterPro" id="IPR043759">
    <property type="entry name" value="DUF5704"/>
</dbReference>
<dbReference type="EMBL" id="VUMT01000001">
    <property type="protein sequence ID" value="MSS62523.1"/>
    <property type="molecule type" value="Genomic_DNA"/>
</dbReference>
<gene>
    <name evidence="3" type="ORF">FYJ58_01265</name>
</gene>
<keyword evidence="4" id="KW-1185">Reference proteome</keyword>
<feature type="domain" description="DUF5704" evidence="2">
    <location>
        <begin position="399"/>
        <end position="484"/>
    </location>
</feature>
<evidence type="ECO:0000259" key="2">
    <source>
        <dbReference type="Pfam" id="PF18964"/>
    </source>
</evidence>
<evidence type="ECO:0000256" key="1">
    <source>
        <dbReference type="SAM" id="SignalP"/>
    </source>
</evidence>
<comment type="caution">
    <text evidence="3">The sequence shown here is derived from an EMBL/GenBank/DDBJ whole genome shotgun (WGS) entry which is preliminary data.</text>
</comment>
<proteinExistence type="predicted"/>
<dbReference type="Pfam" id="PF18964">
    <property type="entry name" value="DUF5704"/>
    <property type="match status" value="1"/>
</dbReference>
<accession>A0A6L5XX05</accession>
<dbReference type="RefSeq" id="WP_154516062.1">
    <property type="nucleotide sequence ID" value="NZ_VUMT01000001.1"/>
</dbReference>
<feature type="signal peptide" evidence="1">
    <location>
        <begin position="1"/>
        <end position="23"/>
    </location>
</feature>